<dbReference type="PIRSF" id="PIRSF005965">
    <property type="entry name" value="Chor_mut_AroH"/>
    <property type="match status" value="1"/>
</dbReference>
<dbReference type="RefSeq" id="WP_159541890.1">
    <property type="nucleotide sequence ID" value="NZ_CP047156.1"/>
</dbReference>
<dbReference type="SUPFAM" id="SSF55298">
    <property type="entry name" value="YjgF-like"/>
    <property type="match status" value="1"/>
</dbReference>
<dbReference type="GO" id="GO:0046417">
    <property type="term" value="P:chorismate metabolic process"/>
    <property type="evidence" value="ECO:0007669"/>
    <property type="project" value="TreeGrafter"/>
</dbReference>
<dbReference type="InterPro" id="IPR035959">
    <property type="entry name" value="RutC-like_sf"/>
</dbReference>
<accession>A0A7L4YHU7</accession>
<organism evidence="4 5">
    <name type="scientific">Epidermidibacterium keratini</name>
    <dbReference type="NCBI Taxonomy" id="1891644"/>
    <lineage>
        <taxon>Bacteria</taxon>
        <taxon>Bacillati</taxon>
        <taxon>Actinomycetota</taxon>
        <taxon>Actinomycetes</taxon>
        <taxon>Sporichthyales</taxon>
        <taxon>Sporichthyaceae</taxon>
        <taxon>Epidermidibacterium</taxon>
    </lineage>
</organism>
<evidence type="ECO:0000313" key="4">
    <source>
        <dbReference type="EMBL" id="QHB98919.1"/>
    </source>
</evidence>
<feature type="binding site" evidence="2">
    <location>
        <position position="89"/>
    </location>
    <ligand>
        <name>prephenate</name>
        <dbReference type="ChEBI" id="CHEBI:29934"/>
    </ligand>
</feature>
<dbReference type="Gene3D" id="3.30.1330.40">
    <property type="entry name" value="RutC-like"/>
    <property type="match status" value="1"/>
</dbReference>
<sequence length="120" mass="13373">MSVRAVRGAIQLERDDADEIQQATAELMSTIMERNGFTKDDFISAWFTSTPDLHADFPAHGARLMGFTDVPLMCSVEIDVTGAMPRVVRVMAHVESDKPRGEVQHVYLRGAEALRRDIAQ</sequence>
<dbReference type="PANTHER" id="PTHR21164">
    <property type="entry name" value="CHORISMATE MUTASE"/>
    <property type="match status" value="1"/>
</dbReference>
<dbReference type="Proteomes" id="UP000463857">
    <property type="component" value="Chromosome"/>
</dbReference>
<dbReference type="Pfam" id="PF07736">
    <property type="entry name" value="CM_1"/>
    <property type="match status" value="1"/>
</dbReference>
<evidence type="ECO:0000256" key="3">
    <source>
        <dbReference type="PROSITE-ProRule" id="PRU00514"/>
    </source>
</evidence>
<dbReference type="KEGG" id="eke:EK0264_00475"/>
<evidence type="ECO:0000256" key="2">
    <source>
        <dbReference type="PIRSR" id="PIRSR005965-1"/>
    </source>
</evidence>
<dbReference type="OrthoDB" id="9802232at2"/>
<evidence type="ECO:0000313" key="5">
    <source>
        <dbReference type="Proteomes" id="UP000463857"/>
    </source>
</evidence>
<reference evidence="4 5" key="1">
    <citation type="journal article" date="2018" name="Int. J. Syst. Evol. Microbiol.">
        <title>Epidermidibacterium keratini gen. nov., sp. nov., a member of the family Sporichthyaceae, isolated from keratin epidermis.</title>
        <authorList>
            <person name="Lee D.G."/>
            <person name="Trujillo M.E."/>
            <person name="Kang S."/>
            <person name="Nam J.J."/>
            <person name="Kim Y.J."/>
        </authorList>
    </citation>
    <scope>NUCLEOTIDE SEQUENCE [LARGE SCALE GENOMIC DNA]</scope>
    <source>
        <strain evidence="4 5">EPI-7</strain>
    </source>
</reference>
<dbReference type="PANTHER" id="PTHR21164:SF0">
    <property type="entry name" value="CHORISMATE MUTASE AROH"/>
    <property type="match status" value="1"/>
</dbReference>
<gene>
    <name evidence="4" type="primary">aroH</name>
    <name evidence="4" type="ORF">EK0264_00475</name>
</gene>
<keyword evidence="2 3" id="KW-0028">Amino-acid biosynthesis</keyword>
<dbReference type="GO" id="GO:0004106">
    <property type="term" value="F:chorismate mutase activity"/>
    <property type="evidence" value="ECO:0007669"/>
    <property type="project" value="UniProtKB-UniRule"/>
</dbReference>
<dbReference type="GO" id="GO:0009073">
    <property type="term" value="P:aromatic amino acid family biosynthetic process"/>
    <property type="evidence" value="ECO:0007669"/>
    <property type="project" value="UniProtKB-UniRule"/>
</dbReference>
<keyword evidence="5" id="KW-1185">Reference proteome</keyword>
<dbReference type="PROSITE" id="PS51167">
    <property type="entry name" value="CHORISMATE_MUT_1"/>
    <property type="match status" value="1"/>
</dbReference>
<keyword evidence="3 4" id="KW-0413">Isomerase</keyword>
<protein>
    <recommendedName>
        <fullName evidence="1 3">chorismate mutase</fullName>
        <ecNumber evidence="1 3">5.4.99.5</ecNumber>
    </recommendedName>
</protein>
<dbReference type="InterPro" id="IPR008243">
    <property type="entry name" value="Chorismate_mutase_AroH"/>
</dbReference>
<dbReference type="NCBIfam" id="TIGR01796">
    <property type="entry name" value="CM_mono_aroH"/>
    <property type="match status" value="1"/>
</dbReference>
<feature type="binding site" evidence="2">
    <location>
        <position position="7"/>
    </location>
    <ligand>
        <name>prephenate</name>
        <dbReference type="ChEBI" id="CHEBI:29934"/>
    </ligand>
</feature>
<comment type="catalytic activity">
    <reaction evidence="3">
        <text>chorismate = prephenate</text>
        <dbReference type="Rhea" id="RHEA:13897"/>
        <dbReference type="ChEBI" id="CHEBI:29748"/>
        <dbReference type="ChEBI" id="CHEBI:29934"/>
        <dbReference type="EC" id="5.4.99.5"/>
    </reaction>
</comment>
<dbReference type="EMBL" id="CP047156">
    <property type="protein sequence ID" value="QHB98919.1"/>
    <property type="molecule type" value="Genomic_DNA"/>
</dbReference>
<dbReference type="AlphaFoldDB" id="A0A7L4YHU7"/>
<dbReference type="CDD" id="cd02185">
    <property type="entry name" value="AroH"/>
    <property type="match status" value="1"/>
</dbReference>
<proteinExistence type="predicted"/>
<dbReference type="GO" id="GO:0008652">
    <property type="term" value="P:amino acid biosynthetic process"/>
    <property type="evidence" value="ECO:0007669"/>
    <property type="project" value="UniProtKB-UniRule"/>
</dbReference>
<dbReference type="InParanoid" id="A0A7L4YHU7"/>
<keyword evidence="2 3" id="KW-0057">Aromatic amino acid biosynthesis</keyword>
<name>A0A7L4YHU7_9ACTN</name>
<feature type="binding site" evidence="2">
    <location>
        <position position="107"/>
    </location>
    <ligand>
        <name>prephenate</name>
        <dbReference type="ChEBI" id="CHEBI:29934"/>
    </ligand>
</feature>
<evidence type="ECO:0000256" key="1">
    <source>
        <dbReference type="NCBIfam" id="TIGR01796"/>
    </source>
</evidence>
<dbReference type="EC" id="5.4.99.5" evidence="1 3"/>